<dbReference type="GeneID" id="37266680"/>
<dbReference type="OrthoDB" id="660555at2759"/>
<feature type="compositionally biased region" description="Low complexity" evidence="1">
    <location>
        <begin position="311"/>
        <end position="325"/>
    </location>
</feature>
<dbReference type="InterPro" id="IPR032675">
    <property type="entry name" value="LRR_dom_sf"/>
</dbReference>
<proteinExistence type="predicted"/>
<feature type="compositionally biased region" description="Low complexity" evidence="1">
    <location>
        <begin position="178"/>
        <end position="190"/>
    </location>
</feature>
<feature type="compositionally biased region" description="Low complexity" evidence="1">
    <location>
        <begin position="502"/>
        <end position="515"/>
    </location>
</feature>
<dbReference type="PROSITE" id="PS50010">
    <property type="entry name" value="DH_2"/>
    <property type="match status" value="1"/>
</dbReference>
<feature type="compositionally biased region" description="Low complexity" evidence="1">
    <location>
        <begin position="207"/>
        <end position="234"/>
    </location>
</feature>
<feature type="compositionally biased region" description="Low complexity" evidence="1">
    <location>
        <begin position="572"/>
        <end position="591"/>
    </location>
</feature>
<feature type="compositionally biased region" description="Low complexity" evidence="1">
    <location>
        <begin position="14"/>
        <end position="53"/>
    </location>
</feature>
<keyword evidence="4" id="KW-1185">Reference proteome</keyword>
<feature type="compositionally biased region" description="Polar residues" evidence="1">
    <location>
        <begin position="1039"/>
        <end position="1053"/>
    </location>
</feature>
<dbReference type="EMBL" id="KZ819304">
    <property type="protein sequence ID" value="PWN95505.1"/>
    <property type="molecule type" value="Genomic_DNA"/>
</dbReference>
<feature type="compositionally biased region" description="Polar residues" evidence="1">
    <location>
        <begin position="328"/>
        <end position="346"/>
    </location>
</feature>
<accession>A0A316Z5L4</accession>
<feature type="compositionally biased region" description="Basic and acidic residues" evidence="1">
    <location>
        <begin position="1104"/>
        <end position="1113"/>
    </location>
</feature>
<feature type="compositionally biased region" description="Polar residues" evidence="1">
    <location>
        <begin position="1136"/>
        <end position="1145"/>
    </location>
</feature>
<feature type="region of interest" description="Disordered" evidence="1">
    <location>
        <begin position="1035"/>
        <end position="1113"/>
    </location>
</feature>
<dbReference type="InterPro" id="IPR051092">
    <property type="entry name" value="FYVE_RhoGEF_PH"/>
</dbReference>
<feature type="compositionally biased region" description="Low complexity" evidence="1">
    <location>
        <begin position="141"/>
        <end position="158"/>
    </location>
</feature>
<dbReference type="SMART" id="SM00325">
    <property type="entry name" value="RhoGEF"/>
    <property type="match status" value="1"/>
</dbReference>
<name>A0A316Z5L4_9BASI</name>
<feature type="region of interest" description="Disordered" evidence="1">
    <location>
        <begin position="934"/>
        <end position="1001"/>
    </location>
</feature>
<feature type="compositionally biased region" description="Polar residues" evidence="1">
    <location>
        <begin position="1186"/>
        <end position="1196"/>
    </location>
</feature>
<evidence type="ECO:0000313" key="4">
    <source>
        <dbReference type="Proteomes" id="UP000245946"/>
    </source>
</evidence>
<feature type="compositionally biased region" description="Basic and acidic residues" evidence="1">
    <location>
        <begin position="630"/>
        <end position="648"/>
    </location>
</feature>
<dbReference type="PANTHER" id="PTHR12673">
    <property type="entry name" value="FACIOGENITAL DYSPLASIA PROTEIN"/>
    <property type="match status" value="1"/>
</dbReference>
<feature type="compositionally biased region" description="Polar residues" evidence="1">
    <location>
        <begin position="492"/>
        <end position="501"/>
    </location>
</feature>
<evidence type="ECO:0000313" key="3">
    <source>
        <dbReference type="EMBL" id="PWN95505.1"/>
    </source>
</evidence>
<dbReference type="STRING" id="58919.A0A316Z5L4"/>
<dbReference type="Proteomes" id="UP000245946">
    <property type="component" value="Unassembled WGS sequence"/>
</dbReference>
<feature type="compositionally biased region" description="Polar residues" evidence="1">
    <location>
        <begin position="1086"/>
        <end position="1099"/>
    </location>
</feature>
<feature type="compositionally biased region" description="Low complexity" evidence="1">
    <location>
        <begin position="242"/>
        <end position="255"/>
    </location>
</feature>
<evidence type="ECO:0000256" key="1">
    <source>
        <dbReference type="SAM" id="MobiDB-lite"/>
    </source>
</evidence>
<dbReference type="InterPro" id="IPR035899">
    <property type="entry name" value="DBL_dom_sf"/>
</dbReference>
<feature type="domain" description="DH" evidence="2">
    <location>
        <begin position="1214"/>
        <end position="1460"/>
    </location>
</feature>
<organism evidence="3 4">
    <name type="scientific">Tilletiopsis washingtonensis</name>
    <dbReference type="NCBI Taxonomy" id="58919"/>
    <lineage>
        <taxon>Eukaryota</taxon>
        <taxon>Fungi</taxon>
        <taxon>Dikarya</taxon>
        <taxon>Basidiomycota</taxon>
        <taxon>Ustilaginomycotina</taxon>
        <taxon>Exobasidiomycetes</taxon>
        <taxon>Entylomatales</taxon>
        <taxon>Entylomatales incertae sedis</taxon>
        <taxon>Tilletiopsis</taxon>
    </lineage>
</organism>
<feature type="region of interest" description="Disordered" evidence="1">
    <location>
        <begin position="676"/>
        <end position="705"/>
    </location>
</feature>
<dbReference type="SUPFAM" id="SSF52058">
    <property type="entry name" value="L domain-like"/>
    <property type="match status" value="1"/>
</dbReference>
<dbReference type="CDD" id="cd00160">
    <property type="entry name" value="RhoGEF"/>
    <property type="match status" value="1"/>
</dbReference>
<sequence length="1647" mass="173847">MLGAEAMSPPVPSASPSVLSASGSALPDAAAAQQHQPASPSSDAATPRLPLRSLSAMASAASLLDKTLPAPPPAAAGSPPHSATLPLAASIASLSSAATPTAASSDARSATRSDEHASPSHVPQAKDIPGVSKTSAETQRSDAVSSTDSSYRSSSSSRGPATPFPTTAGVAPLSRQASSSSGPSWPSKGESASEHGGPAEPEAMKHAASGLSAAGAAASSRHSNATSTTASSQRTRSDSRTSMRSRTSRASSAASQHSVPRKLSDAATAALAAELPDPSTFPIPASVAMPPVSPVVGRRAGSGSFGTPAHSQCSSEHSSRLSRGSFWTEKSSQHSSTMTSPGSSFLQCADSSVDVSVDSPSSVQSADGVGLGITADRARGEGTVGRSRLESAGAGTNDSTPPVSLSRPWAHHRAPSWTRRPLPPPPTSQSADAVAAEQPSSPSSPGAVGAETPVRPGLTRLFSENSSLVRPPLLPPLLPAHAVPVRNESRNRTISARSRNGSKTSTTSQSSSSRTADAQSPKASRETQRRPHTATLAHRPSLAFSHSGSSTSDVEMIRTGGGSPVTPNAPTARSRSSSLRHAASSIKLSSRSSDHNLAATVSPRTPALRHDSKRSFGPMEHLALFDHERERQARERIGPSDYSQEHEVVPPSAGSTSSGGFYSTFRRWRAGSITSERSFGTSGRQARATEDDDDGNMSDSSSDCGYTYTERGSGAAFERVPASLVEHFKEQPLASLSALPDNLVEAAGRPLSAFEHLVRPSTTHLVLRGCRDERLGSWLQRTLPTVARSLLVLDVANTSLTALPSTLGLCSALEELDVSGNRMDAGLSPIVGQLLRLRVLTADDIGALSLPRALADLADLRSLSVSYNYLSHLPTWLHRLPLERLRVDENPFQGAWAKVGATLLSPGKGFVVPSSAVAGAASAPAEHAAFVGSYDDGTRLSSPEAPQSAPAQGRGSVPQDGTIGRAAARSTKAEASRHASVPDARAHSGAPALNTDAHDDRIRRAHLTVDTAALRRPDTAERAADHRKWSGFLRKVGRKSSSAGLSVMTNSEPPTRGPSPNPKLAPIMSQQALDAMASGGAPLRSPASQRPSVSSTASQPADHVQPEEDREAHAARVRAILHYLRDLHDLSRKTESPLSTDSSPTHGERSFTPLKSPPSLEQLRKRPSLQQLMNISNRPGCPRNASGLSNGSATPTDVSVAAEEPIRYKDDSVRRMRIVREIIVTEETYVKQLEELVNIYVTPSRAVDREGAAFVPPAEHRLVFNNVESILHLHANALLPSLKAAAAPLLSPRNSAPEASDVVHDAAVTGSVAVAVAQVFERHTQWFKMYQQYVNGLEGAQTRISSWSVPAVSTAANAFKAAAAAGLASGFVAQESTASSMSPKERKRLKAFMQRAKADPRHSQLSVESYLLLPVQRIPRYKLLIADLVRSTPPECVKGADSMVNALDAITILASSVNESKRQSEQDRKLLAWQARIKGRWPSPLVQPHRRLLMDGGLVLKRVVQRTRAFHVPAASWGSPEDLMADGAAETTPFGLVQVDCLQQQSMSKYLQILLCNDFVVAVTDPSQGRDEASSVELYTVLHPQQGKPVSVYGHSSECRVSASHMRMLTSLSADLRIVDAKNILYFAAPSAEAAAAWCEVMNEQFM</sequence>
<dbReference type="Gene3D" id="1.20.900.10">
    <property type="entry name" value="Dbl homology (DH) domain"/>
    <property type="match status" value="1"/>
</dbReference>
<feature type="compositionally biased region" description="Polar residues" evidence="1">
    <location>
        <begin position="1168"/>
        <end position="1177"/>
    </location>
</feature>
<protein>
    <recommendedName>
        <fullName evidence="2">DH domain-containing protein</fullName>
    </recommendedName>
</protein>
<feature type="region of interest" description="Disordered" evidence="1">
    <location>
        <begin position="1132"/>
        <end position="1196"/>
    </location>
</feature>
<evidence type="ECO:0000259" key="2">
    <source>
        <dbReference type="PROSITE" id="PS50010"/>
    </source>
</evidence>
<reference evidence="3 4" key="1">
    <citation type="journal article" date="2018" name="Mol. Biol. Evol.">
        <title>Broad Genomic Sampling Reveals a Smut Pathogenic Ancestry of the Fungal Clade Ustilaginomycotina.</title>
        <authorList>
            <person name="Kijpornyongpan T."/>
            <person name="Mondo S.J."/>
            <person name="Barry K."/>
            <person name="Sandor L."/>
            <person name="Lee J."/>
            <person name="Lipzen A."/>
            <person name="Pangilinan J."/>
            <person name="LaButti K."/>
            <person name="Hainaut M."/>
            <person name="Henrissat B."/>
            <person name="Grigoriev I.V."/>
            <person name="Spatafora J.W."/>
            <person name="Aime M.C."/>
        </authorList>
    </citation>
    <scope>NUCLEOTIDE SEQUENCE [LARGE SCALE GENOMIC DNA]</scope>
    <source>
        <strain evidence="3 4">MCA 4186</strain>
    </source>
</reference>
<feature type="compositionally biased region" description="Low complexity" evidence="1">
    <location>
        <begin position="95"/>
        <end position="108"/>
    </location>
</feature>
<feature type="compositionally biased region" description="Polar residues" evidence="1">
    <location>
        <begin position="544"/>
        <end position="553"/>
    </location>
</feature>
<feature type="region of interest" description="Disordered" evidence="1">
    <location>
        <begin position="484"/>
        <end position="616"/>
    </location>
</feature>
<dbReference type="GO" id="GO:0005085">
    <property type="term" value="F:guanyl-nucleotide exchange factor activity"/>
    <property type="evidence" value="ECO:0007669"/>
    <property type="project" value="InterPro"/>
</dbReference>
<feature type="compositionally biased region" description="Basic and acidic residues" evidence="1">
    <location>
        <begin position="109"/>
        <end position="118"/>
    </location>
</feature>
<feature type="compositionally biased region" description="Low complexity" evidence="1">
    <location>
        <begin position="75"/>
        <end position="84"/>
    </location>
</feature>
<feature type="compositionally biased region" description="Polar residues" evidence="1">
    <location>
        <begin position="394"/>
        <end position="403"/>
    </location>
</feature>
<dbReference type="RefSeq" id="XP_025595784.1">
    <property type="nucleotide sequence ID" value="XM_025739134.1"/>
</dbReference>
<feature type="region of interest" description="Disordered" evidence="1">
    <location>
        <begin position="95"/>
        <end position="454"/>
    </location>
</feature>
<feature type="region of interest" description="Disordered" evidence="1">
    <location>
        <begin position="630"/>
        <end position="660"/>
    </location>
</feature>
<dbReference type="Gene3D" id="3.80.10.10">
    <property type="entry name" value="Ribonuclease Inhibitor"/>
    <property type="match status" value="1"/>
</dbReference>
<dbReference type="PANTHER" id="PTHR12673:SF270">
    <property type="entry name" value="FYVE-TYPE DOMAIN-CONTAINING PROTEIN"/>
    <property type="match status" value="1"/>
</dbReference>
<feature type="compositionally biased region" description="Low complexity" evidence="1">
    <location>
        <begin position="284"/>
        <end position="296"/>
    </location>
</feature>
<dbReference type="GO" id="GO:0005737">
    <property type="term" value="C:cytoplasm"/>
    <property type="evidence" value="ECO:0007669"/>
    <property type="project" value="TreeGrafter"/>
</dbReference>
<dbReference type="SUPFAM" id="SSF48065">
    <property type="entry name" value="DBL homology domain (DH-domain)"/>
    <property type="match status" value="1"/>
</dbReference>
<dbReference type="InterPro" id="IPR000219">
    <property type="entry name" value="DH_dom"/>
</dbReference>
<feature type="region of interest" description="Disordered" evidence="1">
    <location>
        <begin position="65"/>
        <end position="84"/>
    </location>
</feature>
<dbReference type="Pfam" id="PF00621">
    <property type="entry name" value="RhoGEF"/>
    <property type="match status" value="1"/>
</dbReference>
<feature type="region of interest" description="Disordered" evidence="1">
    <location>
        <begin position="1"/>
        <end position="53"/>
    </location>
</feature>
<gene>
    <name evidence="3" type="ORF">FA09DRAFT_142764</name>
</gene>
<feature type="compositionally biased region" description="Low complexity" evidence="1">
    <location>
        <begin position="350"/>
        <end position="367"/>
    </location>
</feature>